<feature type="compositionally biased region" description="Low complexity" evidence="1">
    <location>
        <begin position="70"/>
        <end position="105"/>
    </location>
</feature>
<evidence type="ECO:0000259" key="3">
    <source>
        <dbReference type="Pfam" id="PF13529"/>
    </source>
</evidence>
<keyword evidence="2" id="KW-0812">Transmembrane</keyword>
<keyword evidence="5" id="KW-1185">Reference proteome</keyword>
<dbReference type="AlphaFoldDB" id="A0A1C5HYQ9"/>
<dbReference type="InterPro" id="IPR038765">
    <property type="entry name" value="Papain-like_cys_pep_sf"/>
</dbReference>
<keyword evidence="2" id="KW-0472">Membrane</keyword>
<feature type="domain" description="Peptidase C39-like" evidence="3">
    <location>
        <begin position="132"/>
        <end position="269"/>
    </location>
</feature>
<accession>A0A1C5HYQ9</accession>
<dbReference type="Pfam" id="PF13529">
    <property type="entry name" value="Peptidase_C39_2"/>
    <property type="match status" value="1"/>
</dbReference>
<feature type="transmembrane region" description="Helical" evidence="2">
    <location>
        <begin position="20"/>
        <end position="40"/>
    </location>
</feature>
<evidence type="ECO:0000313" key="5">
    <source>
        <dbReference type="Proteomes" id="UP000198210"/>
    </source>
</evidence>
<evidence type="ECO:0000256" key="2">
    <source>
        <dbReference type="SAM" id="Phobius"/>
    </source>
</evidence>
<gene>
    <name evidence="4" type="ORF">GA0074704_2599</name>
</gene>
<keyword evidence="2" id="KW-1133">Transmembrane helix</keyword>
<evidence type="ECO:0000313" key="4">
    <source>
        <dbReference type="EMBL" id="SCG51156.1"/>
    </source>
</evidence>
<feature type="region of interest" description="Disordered" evidence="1">
    <location>
        <begin position="64"/>
        <end position="105"/>
    </location>
</feature>
<dbReference type="EMBL" id="LT607751">
    <property type="protein sequence ID" value="SCG51156.1"/>
    <property type="molecule type" value="Genomic_DNA"/>
</dbReference>
<proteinExistence type="predicted"/>
<organism evidence="4 5">
    <name type="scientific">Micromonospora siamensis</name>
    <dbReference type="NCBI Taxonomy" id="299152"/>
    <lineage>
        <taxon>Bacteria</taxon>
        <taxon>Bacillati</taxon>
        <taxon>Actinomycetota</taxon>
        <taxon>Actinomycetes</taxon>
        <taxon>Micromonosporales</taxon>
        <taxon>Micromonosporaceae</taxon>
        <taxon>Micromonospora</taxon>
    </lineage>
</organism>
<dbReference type="RefSeq" id="WP_088970739.1">
    <property type="nucleotide sequence ID" value="NZ_JBHLYF010000006.1"/>
</dbReference>
<dbReference type="Proteomes" id="UP000198210">
    <property type="component" value="Chromosome I"/>
</dbReference>
<name>A0A1C5HYQ9_9ACTN</name>
<protein>
    <submittedName>
        <fullName evidence="4">Peptidase_C39 like family protein</fullName>
    </submittedName>
</protein>
<sequence>MKHHLKRQLRRLATERPYQVVVAAAATLVAASTTGVLIAGPAQAPARQETAAVAEVAPRLDEAASRDQARVAAAAPVSPSASPSATATPDPDLTTSAPKPAATKQAVAKKAVAKKVVAEKPAAKKPPASKVLDYTYEAQTTYYNCGPAAVRNALSASGVETTQDGLAGPLGTTEMGTNSAEDTTRVLNQMVKGSPYRTTMFAGSPSSAQIERLSADVVEAVSSGRGVVANIAGDATDTQGGWHSFPGGHYIAVVGYQDNGRTLRIADSADPSLPAYWISAADLANWIATRGYSA</sequence>
<dbReference type="SUPFAM" id="SSF54001">
    <property type="entry name" value="Cysteine proteinases"/>
    <property type="match status" value="1"/>
</dbReference>
<dbReference type="Gene3D" id="3.90.70.10">
    <property type="entry name" value="Cysteine proteinases"/>
    <property type="match status" value="1"/>
</dbReference>
<dbReference type="InterPro" id="IPR039564">
    <property type="entry name" value="Peptidase_C39-like"/>
</dbReference>
<evidence type="ECO:0000256" key="1">
    <source>
        <dbReference type="SAM" id="MobiDB-lite"/>
    </source>
</evidence>
<reference evidence="4 5" key="1">
    <citation type="submission" date="2016-06" db="EMBL/GenBank/DDBJ databases">
        <authorList>
            <person name="Kjaerup R.B."/>
            <person name="Dalgaard T.S."/>
            <person name="Juul-Madsen H.R."/>
        </authorList>
    </citation>
    <scope>NUCLEOTIDE SEQUENCE [LARGE SCALE GENOMIC DNA]</scope>
    <source>
        <strain evidence="4 5">DSM 45097</strain>
    </source>
</reference>